<dbReference type="EMBL" id="JAKRVX010000001">
    <property type="protein sequence ID" value="MCL9815338.1"/>
    <property type="molecule type" value="Genomic_DNA"/>
</dbReference>
<evidence type="ECO:0000313" key="3">
    <source>
        <dbReference type="Proteomes" id="UP001203207"/>
    </source>
</evidence>
<feature type="domain" description="Glycosyltransferase 2-like" evidence="1">
    <location>
        <begin position="7"/>
        <end position="119"/>
    </location>
</feature>
<protein>
    <submittedName>
        <fullName evidence="2">Glycosyltransferase</fullName>
        <ecNumber evidence="2">2.4.-.-</ecNumber>
    </submittedName>
</protein>
<reference evidence="2" key="2">
    <citation type="submission" date="2022-02" db="EMBL/GenBank/DDBJ databases">
        <authorList>
            <person name="Elcheninov A.G."/>
            <person name="Sorokin D.Y."/>
            <person name="Kublanov I.V."/>
        </authorList>
    </citation>
    <scope>NUCLEOTIDE SEQUENCE</scope>
    <source>
        <strain evidence="2">AArc-St2</strain>
    </source>
</reference>
<dbReference type="PANTHER" id="PTHR10859">
    <property type="entry name" value="GLYCOSYL TRANSFERASE"/>
    <property type="match status" value="1"/>
</dbReference>
<dbReference type="InterPro" id="IPR001173">
    <property type="entry name" value="Glyco_trans_2-like"/>
</dbReference>
<name>A0AAE3K6T5_9EURY</name>
<evidence type="ECO:0000313" key="2">
    <source>
        <dbReference type="EMBL" id="MCL9815338.1"/>
    </source>
</evidence>
<accession>A0AAE3K6T5</accession>
<dbReference type="InterPro" id="IPR029044">
    <property type="entry name" value="Nucleotide-diphossugar_trans"/>
</dbReference>
<dbReference type="PANTHER" id="PTHR10859:SF91">
    <property type="entry name" value="DOLICHYL-PHOSPHATE BETA-GLUCOSYLTRANSFERASE"/>
    <property type="match status" value="1"/>
</dbReference>
<keyword evidence="2" id="KW-0328">Glycosyltransferase</keyword>
<evidence type="ECO:0000259" key="1">
    <source>
        <dbReference type="Pfam" id="PF00535"/>
    </source>
</evidence>
<dbReference type="GO" id="GO:0016757">
    <property type="term" value="F:glycosyltransferase activity"/>
    <property type="evidence" value="ECO:0007669"/>
    <property type="project" value="UniProtKB-KW"/>
</dbReference>
<proteinExistence type="predicted"/>
<keyword evidence="3" id="KW-1185">Reference proteome</keyword>
<dbReference type="Gene3D" id="3.90.550.10">
    <property type="entry name" value="Spore Coat Polysaccharide Biosynthesis Protein SpsA, Chain A"/>
    <property type="match status" value="1"/>
</dbReference>
<sequence>MSQSLGIVIPAFNPDIERLRDYIRGLTETVDPSVIRVEIDDPDPEHISAVSTLPATVAISDTRRGKGTAITAGFEALETDILAFADADGSTAPTEFKRIISSICTESADLAVGSRRHPQSIVSSHQTFARRRLGDAFAATARLLLDAPLYDYQCGAKAITADTWSRVRSHLHEPGFAWDIELIALAAATDARIVEVPIEWEDMPGSTVSPLSDGLHMARGLVVSRHRSRVVSGDRVHTYLNRKTTETPSLIERIAETGAGTSVVDPTHGAQ</sequence>
<dbReference type="SUPFAM" id="SSF53448">
    <property type="entry name" value="Nucleotide-diphospho-sugar transferases"/>
    <property type="match status" value="1"/>
</dbReference>
<dbReference type="EC" id="2.4.-.-" evidence="2"/>
<comment type="caution">
    <text evidence="2">The sequence shown here is derived from an EMBL/GenBank/DDBJ whole genome shotgun (WGS) entry which is preliminary data.</text>
</comment>
<gene>
    <name evidence="2" type="ORF">AArcSt2_00105</name>
</gene>
<dbReference type="Proteomes" id="UP001203207">
    <property type="component" value="Unassembled WGS sequence"/>
</dbReference>
<reference evidence="2" key="1">
    <citation type="journal article" date="2022" name="Syst. Appl. Microbiol.">
        <title>Natronocalculus amylovorans gen. nov., sp. nov., and Natranaeroarchaeum aerophilus sp. nov., dominant culturable amylolytic natronoarchaea from hypersaline soda lakes in southwestern Siberia.</title>
        <authorList>
            <person name="Sorokin D.Y."/>
            <person name="Elcheninov A.G."/>
            <person name="Khizhniak T.V."/>
            <person name="Koenen M."/>
            <person name="Bale N.J."/>
            <person name="Damste J.S.S."/>
            <person name="Kublanov I.V."/>
        </authorList>
    </citation>
    <scope>NUCLEOTIDE SEQUENCE</scope>
    <source>
        <strain evidence="2">AArc-St2</strain>
    </source>
</reference>
<keyword evidence="2" id="KW-0808">Transferase</keyword>
<dbReference type="RefSeq" id="WP_174653108.1">
    <property type="nucleotide sequence ID" value="NZ_JAKRVX010000001.1"/>
</dbReference>
<dbReference type="GO" id="GO:0006487">
    <property type="term" value="P:protein N-linked glycosylation"/>
    <property type="evidence" value="ECO:0007669"/>
    <property type="project" value="TreeGrafter"/>
</dbReference>
<organism evidence="2 3">
    <name type="scientific">Natronocalculus amylovorans</name>
    <dbReference type="NCBI Taxonomy" id="2917812"/>
    <lineage>
        <taxon>Archaea</taxon>
        <taxon>Methanobacteriati</taxon>
        <taxon>Methanobacteriota</taxon>
        <taxon>Stenosarchaea group</taxon>
        <taxon>Halobacteria</taxon>
        <taxon>Halobacteriales</taxon>
        <taxon>Haloferacaceae</taxon>
        <taxon>Natronocalculus</taxon>
    </lineage>
</organism>
<dbReference type="AlphaFoldDB" id="A0AAE3K6T5"/>
<dbReference type="Pfam" id="PF00535">
    <property type="entry name" value="Glycos_transf_2"/>
    <property type="match status" value="1"/>
</dbReference>